<organism evidence="5 6">
    <name type="scientific">Pisum sativum</name>
    <name type="common">Garden pea</name>
    <name type="synonym">Lathyrus oleraceus</name>
    <dbReference type="NCBI Taxonomy" id="3888"/>
    <lineage>
        <taxon>Eukaryota</taxon>
        <taxon>Viridiplantae</taxon>
        <taxon>Streptophyta</taxon>
        <taxon>Embryophyta</taxon>
        <taxon>Tracheophyta</taxon>
        <taxon>Spermatophyta</taxon>
        <taxon>Magnoliopsida</taxon>
        <taxon>eudicotyledons</taxon>
        <taxon>Gunneridae</taxon>
        <taxon>Pentapetalae</taxon>
        <taxon>rosids</taxon>
        <taxon>fabids</taxon>
        <taxon>Fabales</taxon>
        <taxon>Fabaceae</taxon>
        <taxon>Papilionoideae</taxon>
        <taxon>50 kb inversion clade</taxon>
        <taxon>NPAAA clade</taxon>
        <taxon>Hologalegina</taxon>
        <taxon>IRL clade</taxon>
        <taxon>Fabeae</taxon>
        <taxon>Lathyrus</taxon>
    </lineage>
</organism>
<evidence type="ECO:0000256" key="3">
    <source>
        <dbReference type="SAM" id="MobiDB-lite"/>
    </source>
</evidence>
<dbReference type="InterPro" id="IPR041670">
    <property type="entry name" value="Znf-CCHC_6"/>
</dbReference>
<dbReference type="InterPro" id="IPR018359">
    <property type="entry name" value="Bromodomain_CS"/>
</dbReference>
<feature type="region of interest" description="Disordered" evidence="3">
    <location>
        <begin position="313"/>
        <end position="349"/>
    </location>
</feature>
<comment type="caution">
    <text evidence="5">The sequence shown here is derived from an EMBL/GenBank/DDBJ whole genome shotgun (WGS) entry which is preliminary data.</text>
</comment>
<sequence>MKTISDKVFKEKKPSRETFVCGACGQLGHMRTNKNCPKYGEDLEAQLESTDMEKLTGRSSFVDSSSQSQHKLSSKKSISKIVTKIAPVENSTKIPLKFKCSSTEKSSDRPAIETLQSSDKPVTSDSETAKSAKISKIIIPNKVKSDDTQAESLKHAIVIRPPTDPGRGQVDSHKFPIKIRPPAEIDREQSHKKIVIKRTKDVADLELDSPGGNTGLEHRKTKRIVELANFEKHRKQETMYSTESMAKWNSKEDRRWWEEQEKRRNEVRLRENNAKRHGTEERRMRKERERLDELKRYEQERLDELKRYEEDIRREREEEERQKAKKKKKKRKPDLRDEYLDDPRERRYGKRMLERERSGKRRSVVETGKISGDFMPPTKRRRGGGGEVGLANILESIVDAIVKDRHDLSYLFVKPVPKKEAPDYLDIIETPMDLSKIRQRVRNMEYKSREDFRHDVWQITFNAHKYNDGRNPGIPPVADMLLEYCDYLLNENDDNLTAAEAGIEIKDF</sequence>
<name>A0A9D5BCJ7_PEA</name>
<feature type="compositionally biased region" description="Low complexity" evidence="3">
    <location>
        <begin position="59"/>
        <end position="71"/>
    </location>
</feature>
<gene>
    <name evidence="5" type="ORF">KIW84_024136</name>
</gene>
<reference evidence="5 6" key="1">
    <citation type="journal article" date="2022" name="Nat. Genet.">
        <title>Improved pea reference genome and pan-genome highlight genomic features and evolutionary characteristics.</title>
        <authorList>
            <person name="Yang T."/>
            <person name="Liu R."/>
            <person name="Luo Y."/>
            <person name="Hu S."/>
            <person name="Wang D."/>
            <person name="Wang C."/>
            <person name="Pandey M.K."/>
            <person name="Ge S."/>
            <person name="Xu Q."/>
            <person name="Li N."/>
            <person name="Li G."/>
            <person name="Huang Y."/>
            <person name="Saxena R.K."/>
            <person name="Ji Y."/>
            <person name="Li M."/>
            <person name="Yan X."/>
            <person name="He Y."/>
            <person name="Liu Y."/>
            <person name="Wang X."/>
            <person name="Xiang C."/>
            <person name="Varshney R.K."/>
            <person name="Ding H."/>
            <person name="Gao S."/>
            <person name="Zong X."/>
        </authorList>
    </citation>
    <scope>NUCLEOTIDE SEQUENCE [LARGE SCALE GENOMIC DNA]</scope>
    <source>
        <strain evidence="5 6">cv. Zhongwan 6</strain>
    </source>
</reference>
<protein>
    <recommendedName>
        <fullName evidence="4">Bromo domain-containing protein</fullName>
    </recommendedName>
</protein>
<evidence type="ECO:0000256" key="2">
    <source>
        <dbReference type="PROSITE-ProRule" id="PRU00035"/>
    </source>
</evidence>
<dbReference type="CDD" id="cd04369">
    <property type="entry name" value="Bromodomain"/>
    <property type="match status" value="1"/>
</dbReference>
<dbReference type="PROSITE" id="PS00633">
    <property type="entry name" value="BROMODOMAIN_1"/>
    <property type="match status" value="1"/>
</dbReference>
<dbReference type="GO" id="GO:0051123">
    <property type="term" value="P:RNA polymerase II preinitiation complex assembly"/>
    <property type="evidence" value="ECO:0007669"/>
    <property type="project" value="TreeGrafter"/>
</dbReference>
<dbReference type="InterPro" id="IPR040240">
    <property type="entry name" value="TAF1"/>
</dbReference>
<feature type="region of interest" description="Disordered" evidence="3">
    <location>
        <begin position="57"/>
        <end position="76"/>
    </location>
</feature>
<evidence type="ECO:0000313" key="5">
    <source>
        <dbReference type="EMBL" id="KAI5438276.1"/>
    </source>
</evidence>
<proteinExistence type="predicted"/>
<evidence type="ECO:0000259" key="4">
    <source>
        <dbReference type="PROSITE" id="PS50014"/>
    </source>
</evidence>
<dbReference type="GO" id="GO:0016251">
    <property type="term" value="F:RNA polymerase II general transcription initiation factor activity"/>
    <property type="evidence" value="ECO:0007669"/>
    <property type="project" value="InterPro"/>
</dbReference>
<dbReference type="PANTHER" id="PTHR13900">
    <property type="entry name" value="TRANSCRIPTION INITIATION FACTOR TFIID"/>
    <property type="match status" value="1"/>
</dbReference>
<dbReference type="PRINTS" id="PR00503">
    <property type="entry name" value="BROMODOMAIN"/>
</dbReference>
<keyword evidence="6" id="KW-1185">Reference proteome</keyword>
<feature type="compositionally biased region" description="Basic and acidic residues" evidence="3">
    <location>
        <begin position="313"/>
        <end position="322"/>
    </location>
</feature>
<dbReference type="Proteomes" id="UP001058974">
    <property type="component" value="Chromosome 2"/>
</dbReference>
<dbReference type="SMART" id="SM00297">
    <property type="entry name" value="BROMO"/>
    <property type="match status" value="1"/>
</dbReference>
<dbReference type="Gramene" id="Psat02G0413600-T5">
    <property type="protein sequence ID" value="KAI5438276.1"/>
    <property type="gene ID" value="KIW84_024136"/>
</dbReference>
<evidence type="ECO:0000256" key="1">
    <source>
        <dbReference type="ARBA" id="ARBA00023117"/>
    </source>
</evidence>
<feature type="compositionally biased region" description="Basic and acidic residues" evidence="3">
    <location>
        <begin position="334"/>
        <end position="349"/>
    </location>
</feature>
<feature type="compositionally biased region" description="Polar residues" evidence="3">
    <location>
        <begin position="114"/>
        <end position="126"/>
    </location>
</feature>
<evidence type="ECO:0000313" key="6">
    <source>
        <dbReference type="Proteomes" id="UP001058974"/>
    </source>
</evidence>
<dbReference type="AlphaFoldDB" id="A0A9D5BCJ7"/>
<dbReference type="Gene3D" id="1.20.920.10">
    <property type="entry name" value="Bromodomain-like"/>
    <property type="match status" value="1"/>
</dbReference>
<dbReference type="GO" id="GO:0005669">
    <property type="term" value="C:transcription factor TFIID complex"/>
    <property type="evidence" value="ECO:0007669"/>
    <property type="project" value="InterPro"/>
</dbReference>
<dbReference type="GO" id="GO:0017025">
    <property type="term" value="F:TBP-class protein binding"/>
    <property type="evidence" value="ECO:0007669"/>
    <property type="project" value="InterPro"/>
</dbReference>
<dbReference type="InterPro" id="IPR001487">
    <property type="entry name" value="Bromodomain"/>
</dbReference>
<feature type="region of interest" description="Disordered" evidence="3">
    <location>
        <begin position="236"/>
        <end position="255"/>
    </location>
</feature>
<feature type="domain" description="Bromo" evidence="4">
    <location>
        <begin position="404"/>
        <end position="474"/>
    </location>
</feature>
<feature type="compositionally biased region" description="Basic residues" evidence="3">
    <location>
        <begin position="323"/>
        <end position="333"/>
    </location>
</feature>
<feature type="region of interest" description="Disordered" evidence="3">
    <location>
        <begin position="100"/>
        <end position="131"/>
    </location>
</feature>
<dbReference type="PROSITE" id="PS50014">
    <property type="entry name" value="BROMODOMAIN_2"/>
    <property type="match status" value="1"/>
</dbReference>
<dbReference type="Pfam" id="PF15288">
    <property type="entry name" value="zf-CCHC_6"/>
    <property type="match status" value="1"/>
</dbReference>
<dbReference type="PANTHER" id="PTHR13900:SF0">
    <property type="entry name" value="TRANSCRIPTION INITIATION FACTOR TFIID SUBUNIT 1"/>
    <property type="match status" value="1"/>
</dbReference>
<dbReference type="SUPFAM" id="SSF47370">
    <property type="entry name" value="Bromodomain"/>
    <property type="match status" value="1"/>
</dbReference>
<accession>A0A9D5BCJ7</accession>
<dbReference type="Pfam" id="PF00439">
    <property type="entry name" value="Bromodomain"/>
    <property type="match status" value="1"/>
</dbReference>
<dbReference type="InterPro" id="IPR036427">
    <property type="entry name" value="Bromodomain-like_sf"/>
</dbReference>
<dbReference type="EMBL" id="JAMSHJ010000002">
    <property type="protein sequence ID" value="KAI5438276.1"/>
    <property type="molecule type" value="Genomic_DNA"/>
</dbReference>
<dbReference type="GO" id="GO:0004402">
    <property type="term" value="F:histone acetyltransferase activity"/>
    <property type="evidence" value="ECO:0007669"/>
    <property type="project" value="InterPro"/>
</dbReference>
<keyword evidence="1 2" id="KW-0103">Bromodomain</keyword>